<feature type="transmembrane region" description="Helical" evidence="9">
    <location>
        <begin position="302"/>
        <end position="321"/>
    </location>
</feature>
<dbReference type="GO" id="GO:0005886">
    <property type="term" value="C:plasma membrane"/>
    <property type="evidence" value="ECO:0007669"/>
    <property type="project" value="UniProtKB-SubCell"/>
</dbReference>
<feature type="transmembrane region" description="Helical" evidence="9">
    <location>
        <begin position="122"/>
        <end position="145"/>
    </location>
</feature>
<gene>
    <name evidence="10" type="ORF">CH238_03445</name>
</gene>
<dbReference type="Proteomes" id="UP000220611">
    <property type="component" value="Unassembled WGS sequence"/>
</dbReference>
<keyword evidence="6 9" id="KW-1133">Transmembrane helix</keyword>
<dbReference type="InterPro" id="IPR002549">
    <property type="entry name" value="AI-2E-like"/>
</dbReference>
<keyword evidence="5 9" id="KW-0812">Transmembrane</keyword>
<comment type="subcellular location">
    <subcellularLocation>
        <location evidence="1">Cell membrane</location>
        <topology evidence="1">Multi-pass membrane protein</topology>
    </subcellularLocation>
</comment>
<proteinExistence type="inferred from homology"/>
<dbReference type="AlphaFoldDB" id="A0A855A9U6"/>
<evidence type="ECO:0000256" key="6">
    <source>
        <dbReference type="ARBA" id="ARBA00022989"/>
    </source>
</evidence>
<evidence type="ECO:0000256" key="8">
    <source>
        <dbReference type="SAM" id="MobiDB-lite"/>
    </source>
</evidence>
<comment type="caution">
    <text evidence="10">The sequence shown here is derived from an EMBL/GenBank/DDBJ whole genome shotgun (WGS) entry which is preliminary data.</text>
</comment>
<dbReference type="EMBL" id="NOXF01000001">
    <property type="protein sequence ID" value="PEQ26056.1"/>
    <property type="molecule type" value="Genomic_DNA"/>
</dbReference>
<reference evidence="10 11" key="1">
    <citation type="submission" date="2017-07" db="EMBL/GenBank/DDBJ databases">
        <title>Prevalence of linear plasmids in Cutibacterium (Propionibacterium) acnes isolates obtained from prostatic tissue.</title>
        <authorList>
            <person name="Davidsson S."/>
            <person name="Carlsson J."/>
            <person name="Molling P."/>
            <person name="Andren O."/>
            <person name="Andersson S.-O."/>
            <person name="Brzuszkiewicz E."/>
            <person name="Poehlein A."/>
            <person name="Al-Zeer M."/>
            <person name="Brinkmann V."/>
            <person name="Scavenius C."/>
            <person name="Nazipi S."/>
            <person name="Soderquist B."/>
            <person name="Bruggemann H."/>
        </authorList>
    </citation>
    <scope>NUCLEOTIDE SEQUENCE [LARGE SCALE GENOMIC DNA]</scope>
    <source>
        <strain evidence="10 11">DSM 753</strain>
    </source>
</reference>
<dbReference type="Pfam" id="PF01594">
    <property type="entry name" value="AI-2E_transport"/>
    <property type="match status" value="1"/>
</dbReference>
<evidence type="ECO:0000256" key="5">
    <source>
        <dbReference type="ARBA" id="ARBA00022692"/>
    </source>
</evidence>
<evidence type="ECO:0000256" key="3">
    <source>
        <dbReference type="ARBA" id="ARBA00022448"/>
    </source>
</evidence>
<accession>A0A855A9U6</accession>
<keyword evidence="3" id="KW-0813">Transport</keyword>
<feature type="transmembrane region" description="Helical" evidence="9">
    <location>
        <begin position="50"/>
        <end position="67"/>
    </location>
</feature>
<dbReference type="PANTHER" id="PTHR21716">
    <property type="entry name" value="TRANSMEMBRANE PROTEIN"/>
    <property type="match status" value="1"/>
</dbReference>
<keyword evidence="7 9" id="KW-0472">Membrane</keyword>
<evidence type="ECO:0000256" key="9">
    <source>
        <dbReference type="SAM" id="Phobius"/>
    </source>
</evidence>
<dbReference type="GO" id="GO:0055085">
    <property type="term" value="P:transmembrane transport"/>
    <property type="evidence" value="ECO:0007669"/>
    <property type="project" value="TreeGrafter"/>
</dbReference>
<sequence length="448" mass="51186">MKKQNPNFTRKHLIYFPILHIIKRYKDVMNVKLEEFFANKKLLRKIIKKILLIITFTVALIFALFNFDRVWGFITGAISLAAPFFIGIAIAFVVNVLLKFYEEKAFAFLNKRNGRIWKKIRRGVCIFLSFLTFVLVIGGIILFVVPELVNSVKVLTDNAPSYINRLMQETTKLLEKWNVTQEQINALKLDWSSILTQATQVTTNFMGSVFNITVNVANGIFIMAMSFIFCMYMLVNKEKLTTNLKRVMYAYLPNRVAKRTIDVAILSNKIFSNFVRGQLTEACIWFFLIYLGMTVLRLPYALLISAIVALCSLIPIIGPYISMFTAGFILLLVNPWHTLTYLIFFLILQQIEGNLIYPRVVGTSIGLPGIWVLLAIILCGNLFGMVGILLGIPTFSVIYTLLRGDTSARLRKKRLTTEQILRNSPYEAHSPDDPEQTVLEEFKKNSGK</sequence>
<feature type="transmembrane region" description="Helical" evidence="9">
    <location>
        <begin position="328"/>
        <end position="349"/>
    </location>
</feature>
<evidence type="ECO:0000256" key="4">
    <source>
        <dbReference type="ARBA" id="ARBA00022475"/>
    </source>
</evidence>
<organism evidence="10 11">
    <name type="scientific">[Clostridium] leptum DSM 753</name>
    <dbReference type="NCBI Taxonomy" id="428125"/>
    <lineage>
        <taxon>Bacteria</taxon>
        <taxon>Bacillati</taxon>
        <taxon>Bacillota</taxon>
        <taxon>Clostridia</taxon>
        <taxon>Eubacteriales</taxon>
        <taxon>Oscillospiraceae</taxon>
        <taxon>Oscillospiraceae incertae sedis</taxon>
    </lineage>
</organism>
<name>A0A855A9U6_9FIRM</name>
<evidence type="ECO:0000256" key="1">
    <source>
        <dbReference type="ARBA" id="ARBA00004651"/>
    </source>
</evidence>
<feature type="transmembrane region" description="Helical" evidence="9">
    <location>
        <begin position="216"/>
        <end position="235"/>
    </location>
</feature>
<evidence type="ECO:0000313" key="11">
    <source>
        <dbReference type="Proteomes" id="UP000220611"/>
    </source>
</evidence>
<feature type="region of interest" description="Disordered" evidence="8">
    <location>
        <begin position="424"/>
        <end position="448"/>
    </location>
</feature>
<evidence type="ECO:0000256" key="7">
    <source>
        <dbReference type="ARBA" id="ARBA00023136"/>
    </source>
</evidence>
<evidence type="ECO:0000256" key="2">
    <source>
        <dbReference type="ARBA" id="ARBA00009773"/>
    </source>
</evidence>
<keyword evidence="11" id="KW-1185">Reference proteome</keyword>
<feature type="transmembrane region" description="Helical" evidence="9">
    <location>
        <begin position="73"/>
        <end position="101"/>
    </location>
</feature>
<comment type="similarity">
    <text evidence="2">Belongs to the autoinducer-2 exporter (AI-2E) (TC 2.A.86) family.</text>
</comment>
<dbReference type="PANTHER" id="PTHR21716:SF53">
    <property type="entry name" value="PERMEASE PERM-RELATED"/>
    <property type="match status" value="1"/>
</dbReference>
<evidence type="ECO:0000313" key="10">
    <source>
        <dbReference type="EMBL" id="PEQ26056.1"/>
    </source>
</evidence>
<protein>
    <submittedName>
        <fullName evidence="10">AI-2E family transporter</fullName>
    </submittedName>
</protein>
<keyword evidence="4" id="KW-1003">Cell membrane</keyword>
<feature type="transmembrane region" description="Helical" evidence="9">
    <location>
        <begin position="369"/>
        <end position="402"/>
    </location>
</feature>